<evidence type="ECO:0000313" key="3">
    <source>
        <dbReference type="EMBL" id="KAG0576046.1"/>
    </source>
</evidence>
<evidence type="ECO:0000313" key="4">
    <source>
        <dbReference type="Proteomes" id="UP000822688"/>
    </source>
</evidence>
<dbReference type="PANTHER" id="PTHR12292">
    <property type="entry name" value="RWD DOMAIN-CONTAINING PROTEIN"/>
    <property type="match status" value="1"/>
</dbReference>
<name>A0A8T0HYU6_CERPU</name>
<reference evidence="3" key="1">
    <citation type="submission" date="2020-06" db="EMBL/GenBank/DDBJ databases">
        <title>WGS assembly of Ceratodon purpureus strain R40.</title>
        <authorList>
            <person name="Carey S.B."/>
            <person name="Jenkins J."/>
            <person name="Shu S."/>
            <person name="Lovell J.T."/>
            <person name="Sreedasyam A."/>
            <person name="Maumus F."/>
            <person name="Tiley G.P."/>
            <person name="Fernandez-Pozo N."/>
            <person name="Barry K."/>
            <person name="Chen C."/>
            <person name="Wang M."/>
            <person name="Lipzen A."/>
            <person name="Daum C."/>
            <person name="Saski C.A."/>
            <person name="Payton A.C."/>
            <person name="Mcbreen J.C."/>
            <person name="Conrad R.E."/>
            <person name="Kollar L.M."/>
            <person name="Olsson S."/>
            <person name="Huttunen S."/>
            <person name="Landis J.B."/>
            <person name="Wickett N.J."/>
            <person name="Johnson M.G."/>
            <person name="Rensing S.A."/>
            <person name="Grimwood J."/>
            <person name="Schmutz J."/>
            <person name="Mcdaniel S.F."/>
        </authorList>
    </citation>
    <scope>NUCLEOTIDE SEQUENCE</scope>
    <source>
        <strain evidence="3">R40</strain>
    </source>
</reference>
<dbReference type="InterPro" id="IPR016135">
    <property type="entry name" value="UBQ-conjugating_enzyme/RWD"/>
</dbReference>
<feature type="region of interest" description="Disordered" evidence="1">
    <location>
        <begin position="201"/>
        <end position="227"/>
    </location>
</feature>
<dbReference type="Proteomes" id="UP000822688">
    <property type="component" value="Chromosome 5"/>
</dbReference>
<feature type="compositionally biased region" description="Acidic residues" evidence="1">
    <location>
        <begin position="205"/>
        <end position="227"/>
    </location>
</feature>
<comment type="caution">
    <text evidence="3">The sequence shown here is derived from an EMBL/GenBank/DDBJ whole genome shotgun (WGS) entry which is preliminary data.</text>
</comment>
<organism evidence="3 4">
    <name type="scientific">Ceratodon purpureus</name>
    <name type="common">Fire moss</name>
    <name type="synonym">Dicranum purpureum</name>
    <dbReference type="NCBI Taxonomy" id="3225"/>
    <lineage>
        <taxon>Eukaryota</taxon>
        <taxon>Viridiplantae</taxon>
        <taxon>Streptophyta</taxon>
        <taxon>Embryophyta</taxon>
        <taxon>Bryophyta</taxon>
        <taxon>Bryophytina</taxon>
        <taxon>Bryopsida</taxon>
        <taxon>Dicranidae</taxon>
        <taxon>Pseudoditrichales</taxon>
        <taxon>Ditrichaceae</taxon>
        <taxon>Ceratodon</taxon>
    </lineage>
</organism>
<feature type="domain" description="RWD" evidence="2">
    <location>
        <begin position="10"/>
        <end position="125"/>
    </location>
</feature>
<dbReference type="Gene3D" id="3.10.110.10">
    <property type="entry name" value="Ubiquitin Conjugating Enzyme"/>
    <property type="match status" value="1"/>
</dbReference>
<dbReference type="AlphaFoldDB" id="A0A8T0HYU6"/>
<dbReference type="SUPFAM" id="SSF54495">
    <property type="entry name" value="UBC-like"/>
    <property type="match status" value="1"/>
</dbReference>
<dbReference type="SMART" id="SM00591">
    <property type="entry name" value="RWD"/>
    <property type="match status" value="1"/>
</dbReference>
<dbReference type="InterPro" id="IPR040213">
    <property type="entry name" value="GIR2-like"/>
</dbReference>
<sequence length="248" mass="28257">MADHEAEQEMEVEALQAILMDDIEEIASGESGLATSARCFQIRVSPMDDDQDEPTDIPVRLAVIFAHTAKYPDEPPLLKVRSLQGINDADIRQLQQKLEEEVQENLGMAMMYTLATSAKEWLREKYGQGDGDVHEEEEDVEKEQVVEPHGEVVTVDSFVAWRDRYEAEIALERAKLMPESVLMASKEKKISGRQWFEMKGGKVVEEEDEEDVEDDEDIDFGDDDEDLDEEDMLAHYLTEKSDKTAIRS</sequence>
<evidence type="ECO:0000256" key="1">
    <source>
        <dbReference type="SAM" id="MobiDB-lite"/>
    </source>
</evidence>
<dbReference type="InterPro" id="IPR006575">
    <property type="entry name" value="RWD_dom"/>
</dbReference>
<protein>
    <recommendedName>
        <fullName evidence="2">RWD domain-containing protein</fullName>
    </recommendedName>
</protein>
<keyword evidence="4" id="KW-1185">Reference proteome</keyword>
<accession>A0A8T0HYU6</accession>
<gene>
    <name evidence="3" type="ORF">KC19_5G050800</name>
</gene>
<evidence type="ECO:0000259" key="2">
    <source>
        <dbReference type="PROSITE" id="PS50908"/>
    </source>
</evidence>
<dbReference type="FunFam" id="3.10.110.10:FF:000071">
    <property type="entry name" value="RWD domain-containing protein 1"/>
    <property type="match status" value="1"/>
</dbReference>
<dbReference type="PROSITE" id="PS50908">
    <property type="entry name" value="RWD"/>
    <property type="match status" value="1"/>
</dbReference>
<dbReference type="EMBL" id="CM026425">
    <property type="protein sequence ID" value="KAG0576046.1"/>
    <property type="molecule type" value="Genomic_DNA"/>
</dbReference>
<proteinExistence type="predicted"/>
<dbReference type="CDD" id="cd23823">
    <property type="entry name" value="RWD_GCN2"/>
    <property type="match status" value="1"/>
</dbReference>
<dbReference type="Pfam" id="PF05773">
    <property type="entry name" value="RWD"/>
    <property type="match status" value="1"/>
</dbReference>